<comment type="similarity">
    <text evidence="1">Belongs to the heat shock protein 70 family.</text>
</comment>
<accession>A0A1B6IXD4</accession>
<keyword evidence="2" id="KW-0547">Nucleotide-binding</keyword>
<organism evidence="4">
    <name type="scientific">Homalodisca liturata</name>
    <dbReference type="NCBI Taxonomy" id="320908"/>
    <lineage>
        <taxon>Eukaryota</taxon>
        <taxon>Metazoa</taxon>
        <taxon>Ecdysozoa</taxon>
        <taxon>Arthropoda</taxon>
        <taxon>Hexapoda</taxon>
        <taxon>Insecta</taxon>
        <taxon>Pterygota</taxon>
        <taxon>Neoptera</taxon>
        <taxon>Paraneoptera</taxon>
        <taxon>Hemiptera</taxon>
        <taxon>Auchenorrhyncha</taxon>
        <taxon>Membracoidea</taxon>
        <taxon>Cicadellidae</taxon>
        <taxon>Cicadellinae</taxon>
        <taxon>Proconiini</taxon>
        <taxon>Homalodisca</taxon>
    </lineage>
</organism>
<evidence type="ECO:0000256" key="2">
    <source>
        <dbReference type="ARBA" id="ARBA00022741"/>
    </source>
</evidence>
<dbReference type="SUPFAM" id="SSF100934">
    <property type="entry name" value="Heat shock protein 70kD (HSP70), C-terminal subdomain"/>
    <property type="match status" value="1"/>
</dbReference>
<dbReference type="Gene3D" id="1.20.1270.10">
    <property type="match status" value="1"/>
</dbReference>
<reference evidence="4" key="1">
    <citation type="submission" date="2015-11" db="EMBL/GenBank/DDBJ databases">
        <title>De novo transcriptome assembly of four potential Pierce s Disease insect vectors from Arizona vineyards.</title>
        <authorList>
            <person name="Tassone E.E."/>
        </authorList>
    </citation>
    <scope>NUCLEOTIDE SEQUENCE</scope>
</reference>
<keyword evidence="3" id="KW-0067">ATP-binding</keyword>
<sequence>KEDIDRMVKQAEEHSKQDAAFEAAVSAKNTYESVIYQTQDKLDSAGVSEQVKTQINALISEEEKWLKSLDKSVEAAEINQRMQNFTKTVGELMGGAGSAPGARPSG</sequence>
<dbReference type="Pfam" id="PF00012">
    <property type="entry name" value="HSP70"/>
    <property type="match status" value="1"/>
</dbReference>
<protein>
    <submittedName>
        <fullName evidence="4">Uncharacterized protein</fullName>
    </submittedName>
</protein>
<dbReference type="EMBL" id="GECU01016154">
    <property type="protein sequence ID" value="JAS91552.1"/>
    <property type="molecule type" value="Transcribed_RNA"/>
</dbReference>
<dbReference type="InterPro" id="IPR013126">
    <property type="entry name" value="Hsp_70_fam"/>
</dbReference>
<proteinExistence type="inferred from homology"/>
<evidence type="ECO:0000256" key="3">
    <source>
        <dbReference type="ARBA" id="ARBA00022840"/>
    </source>
</evidence>
<feature type="non-terminal residue" evidence="4">
    <location>
        <position position="106"/>
    </location>
</feature>
<feature type="non-terminal residue" evidence="4">
    <location>
        <position position="1"/>
    </location>
</feature>
<name>A0A1B6IXD4_9HEMI</name>
<dbReference type="AlphaFoldDB" id="A0A1B6IXD4"/>
<dbReference type="GO" id="GO:0140662">
    <property type="term" value="F:ATP-dependent protein folding chaperone"/>
    <property type="evidence" value="ECO:0007669"/>
    <property type="project" value="InterPro"/>
</dbReference>
<evidence type="ECO:0000256" key="1">
    <source>
        <dbReference type="ARBA" id="ARBA00007381"/>
    </source>
</evidence>
<evidence type="ECO:0000313" key="4">
    <source>
        <dbReference type="EMBL" id="JAS91552.1"/>
    </source>
</evidence>
<dbReference type="InterPro" id="IPR029048">
    <property type="entry name" value="HSP70_C_sf"/>
</dbReference>
<dbReference type="GO" id="GO:0005524">
    <property type="term" value="F:ATP binding"/>
    <property type="evidence" value="ECO:0007669"/>
    <property type="project" value="UniProtKB-KW"/>
</dbReference>
<gene>
    <name evidence="4" type="ORF">g.10853</name>
</gene>